<evidence type="ECO:0000256" key="5">
    <source>
        <dbReference type="ARBA" id="ARBA00023136"/>
    </source>
</evidence>
<dbReference type="PATRIC" id="fig|645517.4.peg.1815"/>
<evidence type="ECO:0000256" key="6">
    <source>
        <dbReference type="SAM" id="Phobius"/>
    </source>
</evidence>
<feature type="transmembrane region" description="Helical" evidence="6">
    <location>
        <begin position="53"/>
        <end position="76"/>
    </location>
</feature>
<dbReference type="EMBL" id="CP016545">
    <property type="protein sequence ID" value="ANU08123.1"/>
    <property type="molecule type" value="Genomic_DNA"/>
</dbReference>
<organism evidence="7 8">
    <name type="scientific">Paraurantiacibacter namhicola</name>
    <dbReference type="NCBI Taxonomy" id="645517"/>
    <lineage>
        <taxon>Bacteria</taxon>
        <taxon>Pseudomonadati</taxon>
        <taxon>Pseudomonadota</taxon>
        <taxon>Alphaproteobacteria</taxon>
        <taxon>Sphingomonadales</taxon>
        <taxon>Erythrobacteraceae</taxon>
        <taxon>Paraurantiacibacter</taxon>
    </lineage>
</organism>
<feature type="transmembrane region" description="Helical" evidence="6">
    <location>
        <begin position="97"/>
        <end position="122"/>
    </location>
</feature>
<gene>
    <name evidence="7" type="primary">yghQ</name>
    <name evidence="7" type="ORF">A6F65_01828</name>
</gene>
<keyword evidence="2" id="KW-1003">Cell membrane</keyword>
<feature type="transmembrane region" description="Helical" evidence="6">
    <location>
        <begin position="317"/>
        <end position="335"/>
    </location>
</feature>
<dbReference type="KEGG" id="anh:A6F65_01828"/>
<sequence length="443" mass="47433">MDGAQSAKEGPGAGKRILRNVGMLLGGKGFGAVSSLAYLAILSRSLGVKDFGHFSLIFGITLTVNALCSFATWQMIIRFGTEHLAAGRDRAFGRLSILGGLVDAFGALIGSVLAVIGFFLLADALEVNPAYRDMALLFVVAMQWARVSAPYGILRALDRFDLSVYVGAVTPAGRLLAAVAIWLTDPSVGRFLFAWAAVEFLSAAVTWYTAWRLRPDVLRLSALKEWRQSLAENPGLRRFLGVTYMSSSVHALIAQGPLLAVGYLFGTSAAGVYRIAEQLAMGLGKLAIILSDSIYPELNKERHGSPARQFQRLVRQVSLSVLVVSVAAVALAVWLGEDILVLISGEAFIAGGAIMVPLVLAASFELASVSYESVLHSTGKARYQLYVRIIGLMVLAAAVWAVRDVSSLAVGWMVTLAQGAIYALMTLAVWAVLRRLVKAERAA</sequence>
<evidence type="ECO:0000256" key="3">
    <source>
        <dbReference type="ARBA" id="ARBA00022692"/>
    </source>
</evidence>
<dbReference type="Proteomes" id="UP000092698">
    <property type="component" value="Chromosome"/>
</dbReference>
<dbReference type="AlphaFoldDB" id="A0A1C7D9Y6"/>
<feature type="transmembrane region" description="Helical" evidence="6">
    <location>
        <begin position="385"/>
        <end position="403"/>
    </location>
</feature>
<keyword evidence="3 6" id="KW-0812">Transmembrane</keyword>
<reference evidence="7 8" key="1">
    <citation type="submission" date="2016-07" db="EMBL/GenBank/DDBJ databases">
        <title>Complete genome sequence of Altererythrobacter namhicola JCM 16345T, containing esterase-encoding genes.</title>
        <authorList>
            <person name="Cheng H."/>
            <person name="Wu Y.-H."/>
            <person name="Jian S.-L."/>
            <person name="Huo Y.-Y."/>
            <person name="Wang C.-S."/>
            <person name="Xu X.-W."/>
        </authorList>
    </citation>
    <scope>NUCLEOTIDE SEQUENCE [LARGE SCALE GENOMIC DNA]</scope>
    <source>
        <strain evidence="7 8">JCM 16345</strain>
    </source>
</reference>
<feature type="transmembrane region" description="Helical" evidence="6">
    <location>
        <begin position="409"/>
        <end position="433"/>
    </location>
</feature>
<feature type="transmembrane region" description="Helical" evidence="6">
    <location>
        <begin position="341"/>
        <end position="364"/>
    </location>
</feature>
<dbReference type="STRING" id="645517.A6F65_01828"/>
<evidence type="ECO:0000256" key="1">
    <source>
        <dbReference type="ARBA" id="ARBA00004651"/>
    </source>
</evidence>
<feature type="transmembrane region" description="Helical" evidence="6">
    <location>
        <begin position="134"/>
        <end position="153"/>
    </location>
</feature>
<dbReference type="Pfam" id="PF01943">
    <property type="entry name" value="Polysacc_synt"/>
    <property type="match status" value="1"/>
</dbReference>
<accession>A0A1C7D9Y6</accession>
<evidence type="ECO:0000256" key="4">
    <source>
        <dbReference type="ARBA" id="ARBA00022989"/>
    </source>
</evidence>
<dbReference type="PANTHER" id="PTHR30250:SF31">
    <property type="entry name" value="INNER MEMBRANE PROTEIN YGHQ"/>
    <property type="match status" value="1"/>
</dbReference>
<dbReference type="InterPro" id="IPR002797">
    <property type="entry name" value="Polysacc_synth"/>
</dbReference>
<keyword evidence="5 6" id="KW-0472">Membrane</keyword>
<name>A0A1C7D9Y6_9SPHN</name>
<dbReference type="InterPro" id="IPR050833">
    <property type="entry name" value="Poly_Biosynth_Transport"/>
</dbReference>
<comment type="subcellular location">
    <subcellularLocation>
        <location evidence="1">Cell membrane</location>
        <topology evidence="1">Multi-pass membrane protein</topology>
    </subcellularLocation>
</comment>
<keyword evidence="8" id="KW-1185">Reference proteome</keyword>
<dbReference type="OrthoDB" id="493991at2"/>
<feature type="transmembrane region" description="Helical" evidence="6">
    <location>
        <begin position="190"/>
        <end position="211"/>
    </location>
</feature>
<feature type="transmembrane region" description="Helical" evidence="6">
    <location>
        <begin position="21"/>
        <end position="41"/>
    </location>
</feature>
<evidence type="ECO:0000256" key="2">
    <source>
        <dbReference type="ARBA" id="ARBA00022475"/>
    </source>
</evidence>
<dbReference type="GO" id="GO:0005886">
    <property type="term" value="C:plasma membrane"/>
    <property type="evidence" value="ECO:0007669"/>
    <property type="project" value="UniProtKB-SubCell"/>
</dbReference>
<evidence type="ECO:0000313" key="7">
    <source>
        <dbReference type="EMBL" id="ANU08123.1"/>
    </source>
</evidence>
<dbReference type="PANTHER" id="PTHR30250">
    <property type="entry name" value="PST FAMILY PREDICTED COLANIC ACID TRANSPORTER"/>
    <property type="match status" value="1"/>
</dbReference>
<keyword evidence="4 6" id="KW-1133">Transmembrane helix</keyword>
<dbReference type="RefSeq" id="WP_067787967.1">
    <property type="nucleotide sequence ID" value="NZ_CP016545.1"/>
</dbReference>
<protein>
    <submittedName>
        <fullName evidence="7">Inner membrane protein YghQ</fullName>
    </submittedName>
</protein>
<proteinExistence type="predicted"/>
<evidence type="ECO:0000313" key="8">
    <source>
        <dbReference type="Proteomes" id="UP000092698"/>
    </source>
</evidence>
<feature type="transmembrane region" description="Helical" evidence="6">
    <location>
        <begin position="165"/>
        <end position="184"/>
    </location>
</feature>